<comment type="caution">
    <text evidence="4">The sequence shown here is derived from an EMBL/GenBank/DDBJ whole genome shotgun (WGS) entry which is preliminary data.</text>
</comment>
<reference evidence="5" key="1">
    <citation type="journal article" date="2019" name="Int. J. Syst. Evol. Microbiol.">
        <title>The Global Catalogue of Microorganisms (GCM) 10K type strain sequencing project: providing services to taxonomists for standard genome sequencing and annotation.</title>
        <authorList>
            <consortium name="The Broad Institute Genomics Platform"/>
            <consortium name="The Broad Institute Genome Sequencing Center for Infectious Disease"/>
            <person name="Wu L."/>
            <person name="Ma J."/>
        </authorList>
    </citation>
    <scope>NUCLEOTIDE SEQUENCE [LARGE SCALE GENOMIC DNA]</scope>
    <source>
        <strain evidence="5">CCUG 54522</strain>
    </source>
</reference>
<feature type="chain" id="PRO_5046478692" evidence="2">
    <location>
        <begin position="21"/>
        <end position="195"/>
    </location>
</feature>
<dbReference type="PROSITE" id="PS51257">
    <property type="entry name" value="PROKAR_LIPOPROTEIN"/>
    <property type="match status" value="1"/>
</dbReference>
<feature type="signal peptide" evidence="2">
    <location>
        <begin position="1"/>
        <end position="20"/>
    </location>
</feature>
<evidence type="ECO:0000313" key="4">
    <source>
        <dbReference type="EMBL" id="MFC6046132.1"/>
    </source>
</evidence>
<sequence length="195" mass="19768">MSRTRAVLTAAVLLSALALGGCTDDDPEPKFGPTESTSPASPTSPSTSSAAGTVAPTLPSAAQGSTAASAEAFVKFYWEAVNYAQSSGDLRLLRGLGSPSCTACNAGVSYLEQVFDAGGHVVGGVGSLSVQKSSLVEGDGQLSGVVKFVLTTTPQRVDFEGTSKDESYPGGTKTVNALVEPAGGSWIMTSWGIQQ</sequence>
<name>A0ABW1LSJ6_9ACTN</name>
<organism evidence="4 5">
    <name type="scientific">Nocardioides hankookensis</name>
    <dbReference type="NCBI Taxonomy" id="443157"/>
    <lineage>
        <taxon>Bacteria</taxon>
        <taxon>Bacillati</taxon>
        <taxon>Actinomycetota</taxon>
        <taxon>Actinomycetes</taxon>
        <taxon>Propionibacteriales</taxon>
        <taxon>Nocardioidaceae</taxon>
        <taxon>Nocardioides</taxon>
    </lineage>
</organism>
<dbReference type="Proteomes" id="UP001596135">
    <property type="component" value="Unassembled WGS sequence"/>
</dbReference>
<evidence type="ECO:0000313" key="5">
    <source>
        <dbReference type="Proteomes" id="UP001596135"/>
    </source>
</evidence>
<evidence type="ECO:0000256" key="2">
    <source>
        <dbReference type="SAM" id="SignalP"/>
    </source>
</evidence>
<feature type="domain" description="DUF6318" evidence="3">
    <location>
        <begin position="53"/>
        <end position="188"/>
    </location>
</feature>
<keyword evidence="2" id="KW-0732">Signal</keyword>
<gene>
    <name evidence="4" type="ORF">ACFPYL_23815</name>
</gene>
<keyword evidence="5" id="KW-1185">Reference proteome</keyword>
<dbReference type="EMBL" id="JBHSRJ010000009">
    <property type="protein sequence ID" value="MFC6046132.1"/>
    <property type="molecule type" value="Genomic_DNA"/>
</dbReference>
<dbReference type="RefSeq" id="WP_379160595.1">
    <property type="nucleotide sequence ID" value="NZ_JBHSRJ010000009.1"/>
</dbReference>
<evidence type="ECO:0000259" key="3">
    <source>
        <dbReference type="Pfam" id="PF19843"/>
    </source>
</evidence>
<dbReference type="InterPro" id="IPR046281">
    <property type="entry name" value="DUF6318"/>
</dbReference>
<feature type="compositionally biased region" description="Low complexity" evidence="1">
    <location>
        <begin position="33"/>
        <end position="60"/>
    </location>
</feature>
<accession>A0ABW1LSJ6</accession>
<evidence type="ECO:0000256" key="1">
    <source>
        <dbReference type="SAM" id="MobiDB-lite"/>
    </source>
</evidence>
<proteinExistence type="predicted"/>
<feature type="region of interest" description="Disordered" evidence="1">
    <location>
        <begin position="24"/>
        <end position="60"/>
    </location>
</feature>
<protein>
    <submittedName>
        <fullName evidence="4">DUF6318 family protein</fullName>
    </submittedName>
</protein>
<dbReference type="Pfam" id="PF19843">
    <property type="entry name" value="DUF6318"/>
    <property type="match status" value="1"/>
</dbReference>